<dbReference type="Proteomes" id="UP000596739">
    <property type="component" value="Unassembled WGS sequence"/>
</dbReference>
<evidence type="ECO:0000313" key="2">
    <source>
        <dbReference type="Proteomes" id="UP000596739"/>
    </source>
</evidence>
<dbReference type="EMBL" id="JAENHN010000043">
    <property type="protein sequence ID" value="MBK1812034.1"/>
    <property type="molecule type" value="Genomic_DNA"/>
</dbReference>
<proteinExistence type="predicted"/>
<protein>
    <submittedName>
        <fullName evidence="1">Uncharacterized protein</fullName>
    </submittedName>
</protein>
<organism evidence="1 2">
    <name type="scientific">Clostridium yunnanense</name>
    <dbReference type="NCBI Taxonomy" id="2800325"/>
    <lineage>
        <taxon>Bacteria</taxon>
        <taxon>Bacillati</taxon>
        <taxon>Bacillota</taxon>
        <taxon>Clostridia</taxon>
        <taxon>Eubacteriales</taxon>
        <taxon>Clostridiaceae</taxon>
        <taxon>Clostridium</taxon>
    </lineage>
</organism>
<name>A0ABS1ERL3_9CLOT</name>
<sequence>MSKAPEQQKMLLQLVIKEITITSDKNIKSLNLKFDDQIIKYITEQGDLPFDVGDPQLFLSSSKPYNYIQFSVAI</sequence>
<gene>
    <name evidence="1" type="ORF">JHL18_15535</name>
</gene>
<dbReference type="RefSeq" id="WP_200270826.1">
    <property type="nucleotide sequence ID" value="NZ_JAENHN010000043.1"/>
</dbReference>
<keyword evidence="2" id="KW-1185">Reference proteome</keyword>
<comment type="caution">
    <text evidence="1">The sequence shown here is derived from an EMBL/GenBank/DDBJ whole genome shotgun (WGS) entry which is preliminary data.</text>
</comment>
<evidence type="ECO:0000313" key="1">
    <source>
        <dbReference type="EMBL" id="MBK1812034.1"/>
    </source>
</evidence>
<accession>A0ABS1ERL3</accession>
<reference evidence="2" key="1">
    <citation type="submission" date="2021-01" db="EMBL/GenBank/DDBJ databases">
        <title>Genome public.</title>
        <authorList>
            <person name="Liu C."/>
            <person name="Sun Q."/>
        </authorList>
    </citation>
    <scope>NUCLEOTIDE SEQUENCE [LARGE SCALE GENOMIC DNA]</scope>
    <source>
        <strain evidence="2">YIM B02505</strain>
    </source>
</reference>